<feature type="signal peptide" evidence="1">
    <location>
        <begin position="1"/>
        <end position="17"/>
    </location>
</feature>
<dbReference type="Proteomes" id="UP000198305">
    <property type="component" value="Unassembled WGS sequence"/>
</dbReference>
<organism evidence="2 3">
    <name type="scientific">Methylobacillus rhizosphaerae</name>
    <dbReference type="NCBI Taxonomy" id="551994"/>
    <lineage>
        <taxon>Bacteria</taxon>
        <taxon>Pseudomonadati</taxon>
        <taxon>Pseudomonadota</taxon>
        <taxon>Betaproteobacteria</taxon>
        <taxon>Nitrosomonadales</taxon>
        <taxon>Methylophilaceae</taxon>
        <taxon>Methylobacillus</taxon>
    </lineage>
</organism>
<protein>
    <recommendedName>
        <fullName evidence="4">Type II/III secretion system short domain-containing protein</fullName>
    </recommendedName>
</protein>
<keyword evidence="3" id="KW-1185">Reference proteome</keyword>
<proteinExistence type="predicted"/>
<evidence type="ECO:0000256" key="1">
    <source>
        <dbReference type="SAM" id="SignalP"/>
    </source>
</evidence>
<feature type="chain" id="PRO_5012308579" description="Type II/III secretion system short domain-containing protein" evidence="1">
    <location>
        <begin position="18"/>
        <end position="261"/>
    </location>
</feature>
<gene>
    <name evidence="2" type="ORF">SAMN05192560_0974</name>
</gene>
<sequence length="261" mass="30046">MRSLLISIYLVSFSLQAAELDFRMIPLQHRFPQDILLAIQQVVGPEGSVSTMDYHLVVRATPEDMAVVEALVERLDAIQRNMYITISHEEHSPGMGVTENDTVNDVDVSQVAEKDEIGSAPIESHSMDIHKSERFLTVQDGEQIFICVNEQTTLNPQWEELMTQYLTEEQTVALDKFATGFAVRFRYIGNEIEVEVTPRIVRQYDDHDIDFEHLSSVVRVGRGQWLDINAVMWNHDQMSREILFQHQYAESRNKPLQIKVD</sequence>
<accession>A0A238Z197</accession>
<dbReference type="AlphaFoldDB" id="A0A238Z197"/>
<evidence type="ECO:0000313" key="2">
    <source>
        <dbReference type="EMBL" id="SNR76663.1"/>
    </source>
</evidence>
<keyword evidence="1" id="KW-0732">Signal</keyword>
<dbReference type="EMBL" id="FZOA01000003">
    <property type="protein sequence ID" value="SNR76663.1"/>
    <property type="molecule type" value="Genomic_DNA"/>
</dbReference>
<evidence type="ECO:0000313" key="3">
    <source>
        <dbReference type="Proteomes" id="UP000198305"/>
    </source>
</evidence>
<evidence type="ECO:0008006" key="4">
    <source>
        <dbReference type="Google" id="ProtNLM"/>
    </source>
</evidence>
<name>A0A238Z197_9PROT</name>
<reference evidence="3" key="1">
    <citation type="submission" date="2017-06" db="EMBL/GenBank/DDBJ databases">
        <authorList>
            <person name="Varghese N."/>
            <person name="Submissions S."/>
        </authorList>
    </citation>
    <scope>NUCLEOTIDE SEQUENCE [LARGE SCALE GENOMIC DNA]</scope>
    <source>
        <strain evidence="3">Ca-68</strain>
    </source>
</reference>